<feature type="region of interest" description="Disordered" evidence="1">
    <location>
        <begin position="115"/>
        <end position="145"/>
    </location>
</feature>
<dbReference type="RefSeq" id="WP_345288180.1">
    <property type="nucleotide sequence ID" value="NZ_BAABAJ010000034.1"/>
</dbReference>
<evidence type="ECO:0008006" key="4">
    <source>
        <dbReference type="Google" id="ProtNLM"/>
    </source>
</evidence>
<comment type="caution">
    <text evidence="2">The sequence shown here is derived from an EMBL/GenBank/DDBJ whole genome shotgun (WGS) entry which is preliminary data.</text>
</comment>
<gene>
    <name evidence="2" type="ORF">GCM10022244_57930</name>
</gene>
<evidence type="ECO:0000313" key="3">
    <source>
        <dbReference type="Proteomes" id="UP001501000"/>
    </source>
</evidence>
<evidence type="ECO:0000313" key="2">
    <source>
        <dbReference type="EMBL" id="GAA3942488.1"/>
    </source>
</evidence>
<organism evidence="2 3">
    <name type="scientific">Streptomyces gulbargensis</name>
    <dbReference type="NCBI Taxonomy" id="364901"/>
    <lineage>
        <taxon>Bacteria</taxon>
        <taxon>Bacillati</taxon>
        <taxon>Actinomycetota</taxon>
        <taxon>Actinomycetes</taxon>
        <taxon>Kitasatosporales</taxon>
        <taxon>Streptomycetaceae</taxon>
        <taxon>Streptomyces</taxon>
    </lineage>
</organism>
<dbReference type="Gene3D" id="1.10.150.20">
    <property type="entry name" value="5' to 3' exonuclease, C-terminal subdomain"/>
    <property type="match status" value="1"/>
</dbReference>
<dbReference type="Proteomes" id="UP001501000">
    <property type="component" value="Unassembled WGS sequence"/>
</dbReference>
<reference evidence="3" key="1">
    <citation type="journal article" date="2019" name="Int. J. Syst. Evol. Microbiol.">
        <title>The Global Catalogue of Microorganisms (GCM) 10K type strain sequencing project: providing services to taxonomists for standard genome sequencing and annotation.</title>
        <authorList>
            <consortium name="The Broad Institute Genomics Platform"/>
            <consortium name="The Broad Institute Genome Sequencing Center for Infectious Disease"/>
            <person name="Wu L."/>
            <person name="Ma J."/>
        </authorList>
    </citation>
    <scope>NUCLEOTIDE SEQUENCE [LARGE SCALE GENOMIC DNA]</scope>
    <source>
        <strain evidence="3">JCM 16956</strain>
    </source>
</reference>
<accession>A0ABP7NBY5</accession>
<feature type="compositionally biased region" description="Low complexity" evidence="1">
    <location>
        <begin position="115"/>
        <end position="125"/>
    </location>
</feature>
<dbReference type="EMBL" id="BAABAJ010000034">
    <property type="protein sequence ID" value="GAA3942488.1"/>
    <property type="molecule type" value="Genomic_DNA"/>
</dbReference>
<name>A0ABP7NBY5_9ACTN</name>
<proteinExistence type="predicted"/>
<keyword evidence="3" id="KW-1185">Reference proteome</keyword>
<dbReference type="InterPro" id="IPR043502">
    <property type="entry name" value="DNA/RNA_pol_sf"/>
</dbReference>
<sequence>MAAGRPRRTRLPPPHGIEELHGVGARTAQELRRYGLHTIGGLAAQPESLVCRLVGQQGRVLLQRARAIDPRAVVARRLPETSSVTHRFDRDMLDPVLLRTALLDLVVTPAERLRPGPGRAVPVGAARRRRQRGEDPAPATVEPRL</sequence>
<dbReference type="SUPFAM" id="SSF56672">
    <property type="entry name" value="DNA/RNA polymerases"/>
    <property type="match status" value="1"/>
</dbReference>
<protein>
    <recommendedName>
        <fullName evidence="4">UmuC domain-containing protein</fullName>
    </recommendedName>
</protein>
<evidence type="ECO:0000256" key="1">
    <source>
        <dbReference type="SAM" id="MobiDB-lite"/>
    </source>
</evidence>